<proteinExistence type="inferred from homology"/>
<dbReference type="GO" id="GO:0016740">
    <property type="term" value="F:transferase activity"/>
    <property type="evidence" value="ECO:0007669"/>
    <property type="project" value="UniProtKB-KW"/>
</dbReference>
<feature type="non-terminal residue" evidence="4">
    <location>
        <position position="1"/>
    </location>
</feature>
<dbReference type="Pfam" id="PF01053">
    <property type="entry name" value="Cys_Met_Meta_PP"/>
    <property type="match status" value="1"/>
</dbReference>
<dbReference type="InterPro" id="IPR015422">
    <property type="entry name" value="PyrdxlP-dep_Trfase_small"/>
</dbReference>
<protein>
    <submittedName>
        <fullName evidence="4">PLP-dependent transferase</fullName>
    </submittedName>
</protein>
<name>A0AAE3LNF0_9BACT</name>
<keyword evidence="4" id="KW-0808">Transferase</keyword>
<comment type="similarity">
    <text evidence="3">Belongs to the trans-sulfuration enzymes family.</text>
</comment>
<evidence type="ECO:0000256" key="1">
    <source>
        <dbReference type="ARBA" id="ARBA00001933"/>
    </source>
</evidence>
<evidence type="ECO:0000256" key="3">
    <source>
        <dbReference type="RuleBase" id="RU362118"/>
    </source>
</evidence>
<dbReference type="AlphaFoldDB" id="A0AAE3LNF0"/>
<comment type="caution">
    <text evidence="4">The sequence shown here is derived from an EMBL/GenBank/DDBJ whole genome shotgun (WGS) entry which is preliminary data.</text>
</comment>
<organism evidence="4 5">
    <name type="scientific">Haoranjiania flava</name>
    <dbReference type="NCBI Taxonomy" id="1856322"/>
    <lineage>
        <taxon>Bacteria</taxon>
        <taxon>Pseudomonadati</taxon>
        <taxon>Bacteroidota</taxon>
        <taxon>Chitinophagia</taxon>
        <taxon>Chitinophagales</taxon>
        <taxon>Chitinophagaceae</taxon>
        <taxon>Haoranjiania</taxon>
    </lineage>
</organism>
<dbReference type="GO" id="GO:0030170">
    <property type="term" value="F:pyridoxal phosphate binding"/>
    <property type="evidence" value="ECO:0007669"/>
    <property type="project" value="InterPro"/>
</dbReference>
<reference evidence="4" key="1">
    <citation type="submission" date="2022-10" db="EMBL/GenBank/DDBJ databases">
        <authorList>
            <person name="Kim H.S."/>
            <person name="Kim J.-S."/>
            <person name="Suh M.K."/>
            <person name="Eom M.K."/>
            <person name="Lee J.-S."/>
        </authorList>
    </citation>
    <scope>NUCLEOTIDE SEQUENCE</scope>
    <source>
        <strain evidence="4">LIP-5</strain>
    </source>
</reference>
<evidence type="ECO:0000313" key="5">
    <source>
        <dbReference type="Proteomes" id="UP001209317"/>
    </source>
</evidence>
<dbReference type="Gene3D" id="3.90.1150.10">
    <property type="entry name" value="Aspartate Aminotransferase, domain 1"/>
    <property type="match status" value="1"/>
</dbReference>
<dbReference type="Proteomes" id="UP001209317">
    <property type="component" value="Unassembled WGS sequence"/>
</dbReference>
<keyword evidence="5" id="KW-1185">Reference proteome</keyword>
<dbReference type="EMBL" id="JAOTPL010000016">
    <property type="protein sequence ID" value="MCU7694946.1"/>
    <property type="molecule type" value="Genomic_DNA"/>
</dbReference>
<dbReference type="InterPro" id="IPR000277">
    <property type="entry name" value="Cys/Met-Metab_PyrdxlP-dep_enz"/>
</dbReference>
<dbReference type="SUPFAM" id="SSF53383">
    <property type="entry name" value="PLP-dependent transferases"/>
    <property type="match status" value="1"/>
</dbReference>
<accession>A0AAE3LNF0</accession>
<comment type="cofactor">
    <cofactor evidence="1 3">
        <name>pyridoxal 5'-phosphate</name>
        <dbReference type="ChEBI" id="CHEBI:597326"/>
    </cofactor>
</comment>
<evidence type="ECO:0000256" key="2">
    <source>
        <dbReference type="ARBA" id="ARBA00022898"/>
    </source>
</evidence>
<gene>
    <name evidence="4" type="ORF">OD355_10500</name>
</gene>
<dbReference type="InterPro" id="IPR015424">
    <property type="entry name" value="PyrdxlP-dep_Trfase"/>
</dbReference>
<sequence length="34" mass="3733">RLSVGITPGLIRLSVGLEYVDDILDDINQALQHV</sequence>
<evidence type="ECO:0000313" key="4">
    <source>
        <dbReference type="EMBL" id="MCU7694946.1"/>
    </source>
</evidence>
<keyword evidence="2 3" id="KW-0663">Pyridoxal phosphate</keyword>
<dbReference type="GO" id="GO:0019346">
    <property type="term" value="P:transsulfuration"/>
    <property type="evidence" value="ECO:0007669"/>
    <property type="project" value="InterPro"/>
</dbReference>